<protein>
    <submittedName>
        <fullName evidence="1">Uncharacterized protein</fullName>
    </submittedName>
</protein>
<sequence>MHNFSNLIRETKTNCDKNISSMTAMFSRTLKIIITLYLLLFNTISTQLCASKFNCALRSRQNIIISPTFFISIIHLNEGTEPIMCSFNILFYILRKLILSF</sequence>
<dbReference type="Proteomes" id="UP001430953">
    <property type="component" value="Unassembled WGS sequence"/>
</dbReference>
<reference evidence="1 2" key="1">
    <citation type="submission" date="2023-03" db="EMBL/GenBank/DDBJ databases">
        <title>High recombination rates correlate with genetic variation in Cardiocondyla obscurior ants.</title>
        <authorList>
            <person name="Errbii M."/>
        </authorList>
    </citation>
    <scope>NUCLEOTIDE SEQUENCE [LARGE SCALE GENOMIC DNA]</scope>
    <source>
        <strain evidence="1">Alpha-2009</strain>
        <tissue evidence="1">Whole body</tissue>
    </source>
</reference>
<accession>A0AAW2GYA5</accession>
<dbReference type="EMBL" id="JADYXP020000001">
    <property type="protein sequence ID" value="KAL0132136.1"/>
    <property type="molecule type" value="Genomic_DNA"/>
</dbReference>
<gene>
    <name evidence="1" type="ORF">PUN28_000120</name>
</gene>
<keyword evidence="2" id="KW-1185">Reference proteome</keyword>
<comment type="caution">
    <text evidence="1">The sequence shown here is derived from an EMBL/GenBank/DDBJ whole genome shotgun (WGS) entry which is preliminary data.</text>
</comment>
<proteinExistence type="predicted"/>
<organism evidence="1 2">
    <name type="scientific">Cardiocondyla obscurior</name>
    <dbReference type="NCBI Taxonomy" id="286306"/>
    <lineage>
        <taxon>Eukaryota</taxon>
        <taxon>Metazoa</taxon>
        <taxon>Ecdysozoa</taxon>
        <taxon>Arthropoda</taxon>
        <taxon>Hexapoda</taxon>
        <taxon>Insecta</taxon>
        <taxon>Pterygota</taxon>
        <taxon>Neoptera</taxon>
        <taxon>Endopterygota</taxon>
        <taxon>Hymenoptera</taxon>
        <taxon>Apocrita</taxon>
        <taxon>Aculeata</taxon>
        <taxon>Formicoidea</taxon>
        <taxon>Formicidae</taxon>
        <taxon>Myrmicinae</taxon>
        <taxon>Cardiocondyla</taxon>
    </lineage>
</organism>
<dbReference type="AlphaFoldDB" id="A0AAW2GYA5"/>
<evidence type="ECO:0000313" key="1">
    <source>
        <dbReference type="EMBL" id="KAL0132136.1"/>
    </source>
</evidence>
<name>A0AAW2GYA5_9HYME</name>
<evidence type="ECO:0000313" key="2">
    <source>
        <dbReference type="Proteomes" id="UP001430953"/>
    </source>
</evidence>